<feature type="compositionally biased region" description="Basic residues" evidence="1">
    <location>
        <begin position="358"/>
        <end position="368"/>
    </location>
</feature>
<dbReference type="RefSeq" id="XP_008031159.1">
    <property type="nucleotide sequence ID" value="XM_008032968.1"/>
</dbReference>
<feature type="compositionally biased region" description="Low complexity" evidence="1">
    <location>
        <begin position="813"/>
        <end position="834"/>
    </location>
</feature>
<dbReference type="AlphaFoldDB" id="R0JT66"/>
<accession>R0JT66</accession>
<protein>
    <submittedName>
        <fullName evidence="2">Uncharacterized protein</fullName>
    </submittedName>
</protein>
<reference evidence="2 3" key="2">
    <citation type="journal article" date="2013" name="PLoS Genet.">
        <title>Comparative genome structure, secondary metabolite, and effector coding capacity across Cochliobolus pathogens.</title>
        <authorList>
            <person name="Condon B.J."/>
            <person name="Leng Y."/>
            <person name="Wu D."/>
            <person name="Bushley K.E."/>
            <person name="Ohm R.A."/>
            <person name="Otillar R."/>
            <person name="Martin J."/>
            <person name="Schackwitz W."/>
            <person name="Grimwood J."/>
            <person name="MohdZainudin N."/>
            <person name="Xue C."/>
            <person name="Wang R."/>
            <person name="Manning V.A."/>
            <person name="Dhillon B."/>
            <person name="Tu Z.J."/>
            <person name="Steffenson B.J."/>
            <person name="Salamov A."/>
            <person name="Sun H."/>
            <person name="Lowry S."/>
            <person name="LaButti K."/>
            <person name="Han J."/>
            <person name="Copeland A."/>
            <person name="Lindquist E."/>
            <person name="Barry K."/>
            <person name="Schmutz J."/>
            <person name="Baker S.E."/>
            <person name="Ciuffetti L.M."/>
            <person name="Grigoriev I.V."/>
            <person name="Zhong S."/>
            <person name="Turgeon B.G."/>
        </authorList>
    </citation>
    <scope>NUCLEOTIDE SEQUENCE [LARGE SCALE GENOMIC DNA]</scope>
    <source>
        <strain evidence="3">28A</strain>
    </source>
</reference>
<evidence type="ECO:0000313" key="3">
    <source>
        <dbReference type="Proteomes" id="UP000016935"/>
    </source>
</evidence>
<dbReference type="eggNOG" id="ENOG502T2J4">
    <property type="taxonomic scope" value="Eukaryota"/>
</dbReference>
<dbReference type="EMBL" id="KB908877">
    <property type="protein sequence ID" value="EOA80719.1"/>
    <property type="molecule type" value="Genomic_DNA"/>
</dbReference>
<dbReference type="HOGENOM" id="CLU_325189_0_0_1"/>
<reference evidence="2 3" key="1">
    <citation type="journal article" date="2012" name="PLoS Pathog.">
        <title>Diverse lifestyles and strategies of plant pathogenesis encoded in the genomes of eighteen Dothideomycetes fungi.</title>
        <authorList>
            <person name="Ohm R.A."/>
            <person name="Feau N."/>
            <person name="Henrissat B."/>
            <person name="Schoch C.L."/>
            <person name="Horwitz B.A."/>
            <person name="Barry K.W."/>
            <person name="Condon B.J."/>
            <person name="Copeland A.C."/>
            <person name="Dhillon B."/>
            <person name="Glaser F."/>
            <person name="Hesse C.N."/>
            <person name="Kosti I."/>
            <person name="LaButti K."/>
            <person name="Lindquist E.A."/>
            <person name="Lucas S."/>
            <person name="Salamov A.A."/>
            <person name="Bradshaw R.E."/>
            <person name="Ciuffetti L."/>
            <person name="Hamelin R.C."/>
            <person name="Kema G.H.J."/>
            <person name="Lawrence C."/>
            <person name="Scott J.A."/>
            <person name="Spatafora J.W."/>
            <person name="Turgeon B.G."/>
            <person name="de Wit P.J.G.M."/>
            <person name="Zhong S."/>
            <person name="Goodwin S.B."/>
            <person name="Grigoriev I.V."/>
        </authorList>
    </citation>
    <scope>NUCLEOTIDE SEQUENCE [LARGE SCALE GENOMIC DNA]</scope>
    <source>
        <strain evidence="3">28A</strain>
    </source>
</reference>
<feature type="region of interest" description="Disordered" evidence="1">
    <location>
        <begin position="288"/>
        <end position="587"/>
    </location>
</feature>
<organism evidence="2 3">
    <name type="scientific">Exserohilum turcicum (strain 28A)</name>
    <name type="common">Northern leaf blight fungus</name>
    <name type="synonym">Setosphaeria turcica</name>
    <dbReference type="NCBI Taxonomy" id="671987"/>
    <lineage>
        <taxon>Eukaryota</taxon>
        <taxon>Fungi</taxon>
        <taxon>Dikarya</taxon>
        <taxon>Ascomycota</taxon>
        <taxon>Pezizomycotina</taxon>
        <taxon>Dothideomycetes</taxon>
        <taxon>Pleosporomycetidae</taxon>
        <taxon>Pleosporales</taxon>
        <taxon>Pleosporineae</taxon>
        <taxon>Pleosporaceae</taxon>
        <taxon>Exserohilum</taxon>
    </lineage>
</organism>
<feature type="compositionally biased region" description="Basic and acidic residues" evidence="1">
    <location>
        <begin position="695"/>
        <end position="707"/>
    </location>
</feature>
<dbReference type="STRING" id="671987.R0JT66"/>
<feature type="region of interest" description="Disordered" evidence="1">
    <location>
        <begin position="793"/>
        <end position="835"/>
    </location>
</feature>
<sequence length="944" mass="103662">MTSSPFQAALTQPEGHASFSPLRALVSAHHFTGPEFPAVAENYLNAFCNSSQPVVRRRWIGIALACMLEKRNVAEYVQQLQESLRGLGAIILSDEERGTTKIIAGLIMRQGLEQGIEYQKFWPSDKVTNSAPIFPRGADPAWVQNFHFFLNALGDLALKSPTSSTSTVYPASLAPSDELHCIEPCNGFLVAALDDAILTIIAPEIHPQNWHFVDIPLDRILNTRSKFQLEDSEPCILTMTLKTEPWSFCLDSTQQTTNEISLIFRHSQDALEWKKRIIQYQSERGASHIPHVSTVDARSSPSIQQCPQESLHHSAEHSASKVCPKTSSKPLAPRSPTKLPRIAPHASPRAEWMASSISKRKTYSKGKLPKVSQAAKQQALNQLIAHSDTIDTDAKHDGEEGTESDASSATSASQRRSLSSKKATNNTKTRKSRAKHTADDDGEYVPSQAKLKRKTNNKRKADLDSTEDSKQNKKPRVQPGYHESSTSTAPNRRDGCKSLGKPASSAVSSRHSLIDGLRASNKPTNTHDAAFKKPTLPAHITQAPSTPTKPRKKPVETPGRLQTPRDARRPFHDNDFSHMPSSPPIICEADEEGDWLQETAAEAAILSSNSKPVPASPNAESTAISGHADCEDVASEKRTGDSQTAKSDPFTRRPVGKKISSFIRRLTGDEPAHAASEPRPNVSPSMSETGGSGIHETEGVVEPDHRLSPNKTHNTPHTHPTGVDEQLPLNVVDVSPAQGSDLSEHAFVSPISKQDAKLQTIDTAFGHGIDSSALIHNRVIGYESVTQIVNDSHCRDDQQDSSEADLPPLFFHSSPPRVGSPSSHSSTSAGRGSSIQPILPLSQAEEAEWEANLEPYQRDLHDLLVRTSKRVMRHIVDKESGLDEIVETFQSDGEHVVESLLRRHENEYKCIFTDMESKKTALRAELELAMKQVAEERRRVNGLV</sequence>
<feature type="compositionally biased region" description="Low complexity" evidence="1">
    <location>
        <begin position="709"/>
        <end position="721"/>
    </location>
</feature>
<feature type="region of interest" description="Disordered" evidence="1">
    <location>
        <begin position="606"/>
        <end position="725"/>
    </location>
</feature>
<feature type="compositionally biased region" description="Basic and acidic residues" evidence="1">
    <location>
        <begin position="459"/>
        <end position="471"/>
    </location>
</feature>
<feature type="compositionally biased region" description="Basic and acidic residues" evidence="1">
    <location>
        <begin position="310"/>
        <end position="319"/>
    </location>
</feature>
<dbReference type="Proteomes" id="UP000016935">
    <property type="component" value="Unassembled WGS sequence"/>
</dbReference>
<keyword evidence="3" id="KW-1185">Reference proteome</keyword>
<feature type="compositionally biased region" description="Polar residues" evidence="1">
    <location>
        <begin position="296"/>
        <end position="308"/>
    </location>
</feature>
<dbReference type="GeneID" id="19402757"/>
<feature type="compositionally biased region" description="Basic and acidic residues" evidence="1">
    <location>
        <begin position="563"/>
        <end position="576"/>
    </location>
</feature>
<feature type="compositionally biased region" description="Basic and acidic residues" evidence="1">
    <location>
        <begin position="388"/>
        <end position="399"/>
    </location>
</feature>
<dbReference type="OrthoDB" id="5374844at2759"/>
<name>R0JT66_EXST2</name>
<proteinExistence type="predicted"/>
<evidence type="ECO:0000256" key="1">
    <source>
        <dbReference type="SAM" id="MobiDB-lite"/>
    </source>
</evidence>
<gene>
    <name evidence="2" type="ORF">SETTUDRAFT_24235</name>
</gene>
<feature type="compositionally biased region" description="Basic and acidic residues" evidence="1">
    <location>
        <begin position="628"/>
        <end position="640"/>
    </location>
</feature>
<evidence type="ECO:0000313" key="2">
    <source>
        <dbReference type="EMBL" id="EOA80719.1"/>
    </source>
</evidence>
<feature type="compositionally biased region" description="Low complexity" evidence="1">
    <location>
        <begin position="404"/>
        <end position="423"/>
    </location>
</feature>